<keyword evidence="1" id="KW-1133">Transmembrane helix</keyword>
<dbReference type="Proteomes" id="UP000199302">
    <property type="component" value="Unassembled WGS sequence"/>
</dbReference>
<dbReference type="STRING" id="871652.SAMN04515673_10889"/>
<evidence type="ECO:0000313" key="3">
    <source>
        <dbReference type="EMBL" id="SFR14135.1"/>
    </source>
</evidence>
<feature type="transmembrane region" description="Helical" evidence="1">
    <location>
        <begin position="188"/>
        <end position="209"/>
    </location>
</feature>
<dbReference type="RefSeq" id="WP_092081288.1">
    <property type="nucleotide sequence ID" value="NZ_FOYI01000008.1"/>
</dbReference>
<dbReference type="EMBL" id="FOYI01000008">
    <property type="protein sequence ID" value="SFR14135.1"/>
    <property type="molecule type" value="Genomic_DNA"/>
</dbReference>
<reference evidence="3 4" key="1">
    <citation type="submission" date="2016-10" db="EMBL/GenBank/DDBJ databases">
        <authorList>
            <person name="de Groot N.N."/>
        </authorList>
    </citation>
    <scope>NUCLEOTIDE SEQUENCE [LARGE SCALE GENOMIC DNA]</scope>
    <source>
        <strain evidence="4">KMM 9023,NRIC 0796,JCM 17311,KCTC 23692</strain>
    </source>
</reference>
<gene>
    <name evidence="3" type="ORF">SAMN04515673_10889</name>
</gene>
<accession>A0A1I6E8S8</accession>
<dbReference type="AlphaFoldDB" id="A0A1I6E8S8"/>
<dbReference type="InterPro" id="IPR022472">
    <property type="entry name" value="VPLPA-CTERM"/>
</dbReference>
<evidence type="ECO:0000256" key="1">
    <source>
        <dbReference type="SAM" id="Phobius"/>
    </source>
</evidence>
<keyword evidence="2" id="KW-0732">Signal</keyword>
<feature type="chain" id="PRO_5011722727" evidence="2">
    <location>
        <begin position="23"/>
        <end position="214"/>
    </location>
</feature>
<keyword evidence="1" id="KW-0812">Transmembrane</keyword>
<dbReference type="NCBIfam" id="TIGR03370">
    <property type="entry name" value="VPLPA-CTERM"/>
    <property type="match status" value="1"/>
</dbReference>
<sequence length="214" mass="22280">MRHVLTLFITILGLALPPAASAATTELTITGLWTAADYDVSSALYGDDDLVFGTSPSRGSLSFTLLVDTSSPTVFPSGTAGVTHDWYGYSSVTLKSTVTFGTATFTAASAITDLDGPSGSSAKLWTDTDITTADPTRLSFRIQGSWPGGAADAFFGSRTTASIGDQFLLWEYFDGEEIRSSSYTASAAAVPLPAGGLLLLTALAGLTAARRKRV</sequence>
<feature type="signal peptide" evidence="2">
    <location>
        <begin position="1"/>
        <end position="22"/>
    </location>
</feature>
<name>A0A1I6E8S8_9RHOB</name>
<proteinExistence type="predicted"/>
<evidence type="ECO:0000313" key="4">
    <source>
        <dbReference type="Proteomes" id="UP000199302"/>
    </source>
</evidence>
<organism evidence="3 4">
    <name type="scientific">Poseidonocella sedimentorum</name>
    <dbReference type="NCBI Taxonomy" id="871652"/>
    <lineage>
        <taxon>Bacteria</taxon>
        <taxon>Pseudomonadati</taxon>
        <taxon>Pseudomonadota</taxon>
        <taxon>Alphaproteobacteria</taxon>
        <taxon>Rhodobacterales</taxon>
        <taxon>Roseobacteraceae</taxon>
        <taxon>Poseidonocella</taxon>
    </lineage>
</organism>
<evidence type="ECO:0000256" key="2">
    <source>
        <dbReference type="SAM" id="SignalP"/>
    </source>
</evidence>
<dbReference type="OrthoDB" id="7865933at2"/>
<keyword evidence="4" id="KW-1185">Reference proteome</keyword>
<protein>
    <submittedName>
        <fullName evidence="3">VPLPA-CTERM protein sorting domain-containing protein</fullName>
    </submittedName>
</protein>
<keyword evidence="1" id="KW-0472">Membrane</keyword>